<dbReference type="EMBL" id="JAWDJX010000135">
    <property type="protein sequence ID" value="KAK3045910.1"/>
    <property type="molecule type" value="Genomic_DNA"/>
</dbReference>
<reference evidence="2" key="1">
    <citation type="submission" date="2023-04" db="EMBL/GenBank/DDBJ databases">
        <title>Black Yeasts Isolated from many extreme environments.</title>
        <authorList>
            <person name="Coleine C."/>
            <person name="Stajich J.E."/>
            <person name="Selbmann L."/>
        </authorList>
    </citation>
    <scope>NUCLEOTIDE SEQUENCE</scope>
    <source>
        <strain evidence="2">CCFEE 5312</strain>
    </source>
</reference>
<dbReference type="Proteomes" id="UP001271007">
    <property type="component" value="Unassembled WGS sequence"/>
</dbReference>
<name>A0AAJ0D4Y9_9PEZI</name>
<evidence type="ECO:0000256" key="1">
    <source>
        <dbReference type="SAM" id="MobiDB-lite"/>
    </source>
</evidence>
<gene>
    <name evidence="2" type="ORF">LTR09_012564</name>
</gene>
<keyword evidence="3" id="KW-1185">Reference proteome</keyword>
<comment type="caution">
    <text evidence="2">The sequence shown here is derived from an EMBL/GenBank/DDBJ whole genome shotgun (WGS) entry which is preliminary data.</text>
</comment>
<accession>A0AAJ0D4Y9</accession>
<feature type="compositionally biased region" description="Polar residues" evidence="1">
    <location>
        <begin position="1"/>
        <end position="11"/>
    </location>
</feature>
<evidence type="ECO:0000313" key="3">
    <source>
        <dbReference type="Proteomes" id="UP001271007"/>
    </source>
</evidence>
<dbReference type="AlphaFoldDB" id="A0AAJ0D4Y9"/>
<feature type="region of interest" description="Disordered" evidence="1">
    <location>
        <begin position="1"/>
        <end position="21"/>
    </location>
</feature>
<protein>
    <submittedName>
        <fullName evidence="2">Uncharacterized protein</fullName>
    </submittedName>
</protein>
<proteinExistence type="predicted"/>
<sequence>MNLRTTSTSGESPKPGHSSCEVEPQVHSWKRCCLEEYVRQLYDGDPPAPGGPGQRYYEQNMLHQASSLTSESPKRSRLRAGGLIYSQFYASIKELSDASKCKPFGNEALEGTALDPQIRKAVHATVGGHLREVETIQRAYVASKQRASIALCRSRSKSFSIREEHRISWDLFRELRSQIASSLLALSSLIHASCPPYAKGITSKVYSDSLWRSADKFATGFEFMLANSKTGLLQRDLCSVVKSKTTNGENGTWTWYGLGFSNTLPKHGYCWLESRFDWDRLRFTSEFTDGILFGNNTLHGQQLGRRAELQTFLNTIQQLEMALGWLKRCCSIAKLRERLIIWIVRICLRQFRVDVLSRVKKDIIDDHRQEPLKRETAFCVEYFRTILAQKIHKVSGNRCDIRKVSTLAHLLFDFDDEHVRAYWEDLPFRVFFRHAVIGLRSRGDHSESKESESLESMFKRRFWETLLTFH</sequence>
<evidence type="ECO:0000313" key="2">
    <source>
        <dbReference type="EMBL" id="KAK3045910.1"/>
    </source>
</evidence>
<organism evidence="2 3">
    <name type="scientific">Extremus antarcticus</name>
    <dbReference type="NCBI Taxonomy" id="702011"/>
    <lineage>
        <taxon>Eukaryota</taxon>
        <taxon>Fungi</taxon>
        <taxon>Dikarya</taxon>
        <taxon>Ascomycota</taxon>
        <taxon>Pezizomycotina</taxon>
        <taxon>Dothideomycetes</taxon>
        <taxon>Dothideomycetidae</taxon>
        <taxon>Mycosphaerellales</taxon>
        <taxon>Extremaceae</taxon>
        <taxon>Extremus</taxon>
    </lineage>
</organism>